<protein>
    <recommendedName>
        <fullName evidence="3">DUF4012 domain-containing protein</fullName>
    </recommendedName>
</protein>
<evidence type="ECO:0000313" key="2">
    <source>
        <dbReference type="EMBL" id="OQA53293.1"/>
    </source>
</evidence>
<keyword evidence="1" id="KW-0812">Transmembrane</keyword>
<dbReference type="AlphaFoldDB" id="A0A1V5SGC2"/>
<dbReference type="Proteomes" id="UP000485367">
    <property type="component" value="Unassembled WGS sequence"/>
</dbReference>
<evidence type="ECO:0008006" key="3">
    <source>
        <dbReference type="Google" id="ProtNLM"/>
    </source>
</evidence>
<keyword evidence="1" id="KW-0472">Membrane</keyword>
<sequence>MQPKRGNRFSDLKARKKYSISPKSLNCATQKVKIDKSATKSVRRRKHFLIALACIIGFVFAVMAIFSRTQLYNLVALSAMVRNEDIIVGFQNSAELRPTGGFWGSFAIWEVKGSILNSELAFETNPYKMDNKILNETNVPLPEPMAQTWQDRPQSFVNANWSFDFPQAARTIEWYFSQGWDRKSDGVIAISSLAFIDLLKLTGEIQIDEETSINSENFTQIMSEKIDEQYWLDPKNKEINEPKTLIKELFPKVATKLKDIPKWKLIPYCLSQIHKGRIIAFFNDQRKQEICEKIKISGKTLESQSDYLSVINANLNGGKSSLNIEQSIDYLVSKNESESLQARLQVKRFHRSNLWPQILNRNYQRVVVPLGSKLISAKLSEEDITSTIDIKTENSKTVFGYWFSVDPGEEKTVELVYELPLKAKSNYFLIYQKQAGTISEHLNIVRFSRKVFEGNFDRSSKVF</sequence>
<comment type="caution">
    <text evidence="2">The sequence shown here is derived from an EMBL/GenBank/DDBJ whole genome shotgun (WGS) entry which is preliminary data.</text>
</comment>
<gene>
    <name evidence="2" type="ORF">BWY43_00064</name>
</gene>
<dbReference type="Pfam" id="PF13196">
    <property type="entry name" value="DUF4012"/>
    <property type="match status" value="1"/>
</dbReference>
<dbReference type="InterPro" id="IPR025101">
    <property type="entry name" value="DUF4012"/>
</dbReference>
<keyword evidence="1" id="KW-1133">Transmembrane helix</keyword>
<feature type="transmembrane region" description="Helical" evidence="1">
    <location>
        <begin position="48"/>
        <end position="66"/>
    </location>
</feature>
<accession>A0A1V5SGC2</accession>
<proteinExistence type="predicted"/>
<name>A0A1V5SGC2_9BACT</name>
<organism evidence="2">
    <name type="scientific">candidate division WS2 bacterium ADurb.Bin280</name>
    <dbReference type="NCBI Taxonomy" id="1852829"/>
    <lineage>
        <taxon>Bacteria</taxon>
        <taxon>candidate division WS2</taxon>
    </lineage>
</organism>
<reference evidence="2" key="1">
    <citation type="submission" date="2017-02" db="EMBL/GenBank/DDBJ databases">
        <title>Delving into the versatile metabolic prowess of the omnipresent phylum Bacteroidetes.</title>
        <authorList>
            <person name="Nobu M.K."/>
            <person name="Mei R."/>
            <person name="Narihiro T."/>
            <person name="Kuroda K."/>
            <person name="Liu W.-T."/>
        </authorList>
    </citation>
    <scope>NUCLEOTIDE SEQUENCE</scope>
    <source>
        <strain evidence="2">ADurb.Bin280</strain>
    </source>
</reference>
<dbReference type="EMBL" id="MWBO01000006">
    <property type="protein sequence ID" value="OQA53293.1"/>
    <property type="molecule type" value="Genomic_DNA"/>
</dbReference>
<evidence type="ECO:0000256" key="1">
    <source>
        <dbReference type="SAM" id="Phobius"/>
    </source>
</evidence>